<keyword evidence="1" id="KW-1133">Transmembrane helix</keyword>
<name>A0AAE0WC32_9BIVA</name>
<proteinExistence type="predicted"/>
<keyword evidence="1" id="KW-0812">Transmembrane</keyword>
<reference evidence="2" key="3">
    <citation type="submission" date="2023-05" db="EMBL/GenBank/DDBJ databases">
        <authorList>
            <person name="Smith C.H."/>
        </authorList>
    </citation>
    <scope>NUCLEOTIDE SEQUENCE</scope>
    <source>
        <strain evidence="2">CHS0354</strain>
        <tissue evidence="2">Mantle</tissue>
    </source>
</reference>
<keyword evidence="3" id="KW-1185">Reference proteome</keyword>
<dbReference type="Proteomes" id="UP001195483">
    <property type="component" value="Unassembled WGS sequence"/>
</dbReference>
<comment type="caution">
    <text evidence="2">The sequence shown here is derived from an EMBL/GenBank/DDBJ whole genome shotgun (WGS) entry which is preliminary data.</text>
</comment>
<sequence>MESYGRVYASHTDGMLRKVYASHTDGMLRKVYASHTDGMLRKVYASHTDGMLRKVYASHTNGKLQKGCLTNASTTSTITCTGLFCTMVQRFEQSSYNITAGCNSSCTEEDQTTGNVTVRTRCCQRYQCNKDDEGIVALVGNGGSATSPTLVWILSIILFIAAFKILM</sequence>
<keyword evidence="1" id="KW-0472">Membrane</keyword>
<protein>
    <submittedName>
        <fullName evidence="2">Uncharacterized protein</fullName>
    </submittedName>
</protein>
<gene>
    <name evidence="2" type="ORF">CHS0354_027702</name>
</gene>
<evidence type="ECO:0000313" key="2">
    <source>
        <dbReference type="EMBL" id="KAK3608744.1"/>
    </source>
</evidence>
<reference evidence="2" key="1">
    <citation type="journal article" date="2021" name="Genome Biol. Evol.">
        <title>A High-Quality Reference Genome for a Parasitic Bivalve with Doubly Uniparental Inheritance (Bivalvia: Unionida).</title>
        <authorList>
            <person name="Smith C.H."/>
        </authorList>
    </citation>
    <scope>NUCLEOTIDE SEQUENCE</scope>
    <source>
        <strain evidence="2">CHS0354</strain>
    </source>
</reference>
<reference evidence="2" key="2">
    <citation type="journal article" date="2021" name="Genome Biol. Evol.">
        <title>Developing a high-quality reference genome for a parasitic bivalve with doubly uniparental inheritance (Bivalvia: Unionida).</title>
        <authorList>
            <person name="Smith C.H."/>
        </authorList>
    </citation>
    <scope>NUCLEOTIDE SEQUENCE</scope>
    <source>
        <strain evidence="2">CHS0354</strain>
        <tissue evidence="2">Mantle</tissue>
    </source>
</reference>
<evidence type="ECO:0000313" key="3">
    <source>
        <dbReference type="Proteomes" id="UP001195483"/>
    </source>
</evidence>
<dbReference type="AlphaFoldDB" id="A0AAE0WC32"/>
<organism evidence="2 3">
    <name type="scientific">Potamilus streckersoni</name>
    <dbReference type="NCBI Taxonomy" id="2493646"/>
    <lineage>
        <taxon>Eukaryota</taxon>
        <taxon>Metazoa</taxon>
        <taxon>Spiralia</taxon>
        <taxon>Lophotrochozoa</taxon>
        <taxon>Mollusca</taxon>
        <taxon>Bivalvia</taxon>
        <taxon>Autobranchia</taxon>
        <taxon>Heteroconchia</taxon>
        <taxon>Palaeoheterodonta</taxon>
        <taxon>Unionida</taxon>
        <taxon>Unionoidea</taxon>
        <taxon>Unionidae</taxon>
        <taxon>Ambleminae</taxon>
        <taxon>Lampsilini</taxon>
        <taxon>Potamilus</taxon>
    </lineage>
</organism>
<evidence type="ECO:0000256" key="1">
    <source>
        <dbReference type="SAM" id="Phobius"/>
    </source>
</evidence>
<dbReference type="EMBL" id="JAEAOA010001673">
    <property type="protein sequence ID" value="KAK3608744.1"/>
    <property type="molecule type" value="Genomic_DNA"/>
</dbReference>
<accession>A0AAE0WC32</accession>
<feature type="transmembrane region" description="Helical" evidence="1">
    <location>
        <begin position="149"/>
        <end position="166"/>
    </location>
</feature>